<gene>
    <name evidence="6" type="ORF">IWZ03DRAFT_309931</name>
</gene>
<keyword evidence="2 5" id="KW-0812">Transmembrane</keyword>
<dbReference type="Proteomes" id="UP001363622">
    <property type="component" value="Unassembled WGS sequence"/>
</dbReference>
<feature type="transmembrane region" description="Helical" evidence="5">
    <location>
        <begin position="193"/>
        <end position="212"/>
    </location>
</feature>
<accession>A0ABR1KRI1</accession>
<dbReference type="PANTHER" id="PTHR31162:SF0">
    <property type="entry name" value="MALIC ACID TRANSPORT PROTEIN"/>
    <property type="match status" value="1"/>
</dbReference>
<dbReference type="InterPro" id="IPR004695">
    <property type="entry name" value="SLAC1/Mae1/Ssu1/TehA"/>
</dbReference>
<sequence length="428" mass="45718">MRLLNSPLAKLANERLNSTTPGTSSDGPLAVKKAPAGPVGIRDRISHFTWAWFTITISTGGLAVLLHEQPHQFDGLITIGKVVYILNLVLFVAFSSLLTTRFRLNGKSFWTSLTSSSELFFIPTFFLSIAVIIAGMPFYGLSSTGTWLLTTTRVLFWLYGSLVLVLSLLLFLLITTFAAPASKLNPLTSASPAWLLPILPVLLTGTVASLIAPTQPAEHRLSIIVAGITFQGLGYTMAILLHTLVLIRLFASGLPAPSQRPSLFILAAVPAFTAAALIANARALPGSKGAYLSAHPGAVDALAAFALWAAIFLWLLAAWFFLFAATATLLTLSARPSYRHSWWAMVFPNVGFAVATAEVARELQSAAIAWVASAITLVVVVAWLALAGLVVRAVWKGEVLWPGRDEDVGEDQREVAAAGPVDSSVKAC</sequence>
<organism evidence="6 7">
    <name type="scientific">Phyllosticta citriasiana</name>
    <dbReference type="NCBI Taxonomy" id="595635"/>
    <lineage>
        <taxon>Eukaryota</taxon>
        <taxon>Fungi</taxon>
        <taxon>Dikarya</taxon>
        <taxon>Ascomycota</taxon>
        <taxon>Pezizomycotina</taxon>
        <taxon>Dothideomycetes</taxon>
        <taxon>Dothideomycetes incertae sedis</taxon>
        <taxon>Botryosphaeriales</taxon>
        <taxon>Phyllostictaceae</taxon>
        <taxon>Phyllosticta</taxon>
    </lineage>
</organism>
<dbReference type="Gene3D" id="1.50.10.150">
    <property type="entry name" value="Voltage-dependent anion channel"/>
    <property type="match status" value="1"/>
</dbReference>
<proteinExistence type="predicted"/>
<comment type="caution">
    <text evidence="6">The sequence shown here is derived from an EMBL/GenBank/DDBJ whole genome shotgun (WGS) entry which is preliminary data.</text>
</comment>
<evidence type="ECO:0000256" key="3">
    <source>
        <dbReference type="ARBA" id="ARBA00022989"/>
    </source>
</evidence>
<reference evidence="6 7" key="1">
    <citation type="submission" date="2024-04" db="EMBL/GenBank/DDBJ databases">
        <title>Phyllosticta paracitricarpa is synonymous to the EU quarantine fungus P. citricarpa based on phylogenomic analyses.</title>
        <authorList>
            <consortium name="Lawrence Berkeley National Laboratory"/>
            <person name="Van Ingen-Buijs V.A."/>
            <person name="Van Westerhoven A.C."/>
            <person name="Haridas S."/>
            <person name="Skiadas P."/>
            <person name="Martin F."/>
            <person name="Groenewald J.Z."/>
            <person name="Crous P.W."/>
            <person name="Seidl M.F."/>
        </authorList>
    </citation>
    <scope>NUCLEOTIDE SEQUENCE [LARGE SCALE GENOMIC DNA]</scope>
    <source>
        <strain evidence="6 7">CBS 123371</strain>
    </source>
</reference>
<evidence type="ECO:0000256" key="2">
    <source>
        <dbReference type="ARBA" id="ARBA00022692"/>
    </source>
</evidence>
<comment type="subcellular location">
    <subcellularLocation>
        <location evidence="1">Membrane</location>
        <topology evidence="1">Multi-pass membrane protein</topology>
    </subcellularLocation>
</comment>
<keyword evidence="4 5" id="KW-0472">Membrane</keyword>
<dbReference type="PANTHER" id="PTHR31162">
    <property type="entry name" value="MALIC ACID TRANSPORT PROTEIN-RELATED"/>
    <property type="match status" value="1"/>
</dbReference>
<evidence type="ECO:0000313" key="7">
    <source>
        <dbReference type="Proteomes" id="UP001363622"/>
    </source>
</evidence>
<feature type="transmembrane region" description="Helical" evidence="5">
    <location>
        <begin position="154"/>
        <end position="181"/>
    </location>
</feature>
<keyword evidence="7" id="KW-1185">Reference proteome</keyword>
<keyword evidence="3 5" id="KW-1133">Transmembrane helix</keyword>
<protein>
    <submittedName>
        <fullName evidence="6">Voltage-dependent anion channel</fullName>
    </submittedName>
</protein>
<evidence type="ECO:0000256" key="5">
    <source>
        <dbReference type="SAM" id="Phobius"/>
    </source>
</evidence>
<feature type="transmembrane region" description="Helical" evidence="5">
    <location>
        <begin position="48"/>
        <end position="66"/>
    </location>
</feature>
<evidence type="ECO:0000256" key="1">
    <source>
        <dbReference type="ARBA" id="ARBA00004141"/>
    </source>
</evidence>
<dbReference type="EMBL" id="JBBPHU010000004">
    <property type="protein sequence ID" value="KAK7518749.1"/>
    <property type="molecule type" value="Genomic_DNA"/>
</dbReference>
<evidence type="ECO:0000313" key="6">
    <source>
        <dbReference type="EMBL" id="KAK7518749.1"/>
    </source>
</evidence>
<feature type="transmembrane region" description="Helical" evidence="5">
    <location>
        <begin position="367"/>
        <end position="395"/>
    </location>
</feature>
<dbReference type="Pfam" id="PF03595">
    <property type="entry name" value="SLAC1"/>
    <property type="match status" value="1"/>
</dbReference>
<name>A0ABR1KRI1_9PEZI</name>
<feature type="transmembrane region" description="Helical" evidence="5">
    <location>
        <begin position="78"/>
        <end position="98"/>
    </location>
</feature>
<dbReference type="InterPro" id="IPR030185">
    <property type="entry name" value="Mae1"/>
</dbReference>
<evidence type="ECO:0000256" key="4">
    <source>
        <dbReference type="ARBA" id="ARBA00023136"/>
    </source>
</evidence>
<feature type="transmembrane region" description="Helical" evidence="5">
    <location>
        <begin position="119"/>
        <end position="142"/>
    </location>
</feature>
<feature type="transmembrane region" description="Helical" evidence="5">
    <location>
        <begin position="342"/>
        <end position="361"/>
    </location>
</feature>
<dbReference type="CDD" id="cd09317">
    <property type="entry name" value="TDT_Mae1_like"/>
    <property type="match status" value="1"/>
</dbReference>
<dbReference type="InterPro" id="IPR038665">
    <property type="entry name" value="Voltage-dep_anion_channel_sf"/>
</dbReference>
<feature type="transmembrane region" description="Helical" evidence="5">
    <location>
        <begin position="301"/>
        <end position="330"/>
    </location>
</feature>
<feature type="transmembrane region" description="Helical" evidence="5">
    <location>
        <begin position="263"/>
        <end position="281"/>
    </location>
</feature>
<feature type="transmembrane region" description="Helical" evidence="5">
    <location>
        <begin position="232"/>
        <end position="251"/>
    </location>
</feature>